<dbReference type="Gene3D" id="3.30.70.270">
    <property type="match status" value="2"/>
</dbReference>
<dbReference type="Pfam" id="PF13975">
    <property type="entry name" value="gag-asp_proteas"/>
    <property type="match status" value="1"/>
</dbReference>
<evidence type="ECO:0000256" key="1">
    <source>
        <dbReference type="ARBA" id="ARBA00022679"/>
    </source>
</evidence>
<keyword evidence="4" id="KW-0255">Endonuclease</keyword>
<keyword evidence="4" id="KW-0378">Hydrolase</keyword>
<dbReference type="SUPFAM" id="SSF50630">
    <property type="entry name" value="Acid proteases"/>
    <property type="match status" value="1"/>
</dbReference>
<keyword evidence="2" id="KW-0548">Nucleotidyltransferase</keyword>
<sequence>EASLGGDASGNHNIQNPSLMFISACVNKSPMKLMIDTGATNTLITEKALLSTHHKKFTSKYPWKLFQADGQTPLEVVGVVQLQIQIKSTNTNISAYVVKHLCTPCLLGTDYINKYKFKIDAGAQTITIINNKDEIATNIIKHSHSIRLPVRLINPVIVPPYENRNVLVSTEISIAITIFQPSFKLIQRLKNAPPTFQRVLSKLLEDCRQFYQVLSRLHRANFQLNPLKCAIARTEIDYLGHRVTHTGISPLPEKIASILLLKEPKTLKEANKFLGALSWYRKFIPRFVTTAAPIHAVTNLPKNLRYKFKWSQQQSD</sequence>
<keyword evidence="3" id="KW-0540">Nuclease</keyword>
<accession>A0A8S2UC43</accession>
<dbReference type="GO" id="GO:0004519">
    <property type="term" value="F:endonuclease activity"/>
    <property type="evidence" value="ECO:0007669"/>
    <property type="project" value="UniProtKB-KW"/>
</dbReference>
<evidence type="ECO:0000256" key="4">
    <source>
        <dbReference type="ARBA" id="ARBA00022759"/>
    </source>
</evidence>
<protein>
    <recommendedName>
        <fullName evidence="7">Reverse transcriptase</fullName>
    </recommendedName>
</protein>
<comment type="caution">
    <text evidence="5">The sequence shown here is derived from an EMBL/GenBank/DDBJ whole genome shotgun (WGS) entry which is preliminary data.</text>
</comment>
<dbReference type="Proteomes" id="UP000682733">
    <property type="component" value="Unassembled WGS sequence"/>
</dbReference>
<evidence type="ECO:0000256" key="3">
    <source>
        <dbReference type="ARBA" id="ARBA00022722"/>
    </source>
</evidence>
<gene>
    <name evidence="5" type="ORF">TMI583_LOCUS40330</name>
</gene>
<dbReference type="InterPro" id="IPR001969">
    <property type="entry name" value="Aspartic_peptidase_AS"/>
</dbReference>
<evidence type="ECO:0000256" key="2">
    <source>
        <dbReference type="ARBA" id="ARBA00022695"/>
    </source>
</evidence>
<reference evidence="5" key="1">
    <citation type="submission" date="2021-02" db="EMBL/GenBank/DDBJ databases">
        <authorList>
            <person name="Nowell W R."/>
        </authorList>
    </citation>
    <scope>NUCLEOTIDE SEQUENCE</scope>
</reference>
<evidence type="ECO:0000313" key="5">
    <source>
        <dbReference type="EMBL" id="CAF4336126.1"/>
    </source>
</evidence>
<evidence type="ECO:0008006" key="7">
    <source>
        <dbReference type="Google" id="ProtNLM"/>
    </source>
</evidence>
<dbReference type="AlphaFoldDB" id="A0A8S2UC43"/>
<dbReference type="InterPro" id="IPR050951">
    <property type="entry name" value="Retrovirus_Pol_polyprotein"/>
</dbReference>
<dbReference type="PANTHER" id="PTHR37984">
    <property type="entry name" value="PROTEIN CBG26694"/>
    <property type="match status" value="1"/>
</dbReference>
<dbReference type="CDD" id="cd00303">
    <property type="entry name" value="retropepsin_like"/>
    <property type="match status" value="1"/>
</dbReference>
<feature type="non-terminal residue" evidence="5">
    <location>
        <position position="1"/>
    </location>
</feature>
<dbReference type="GO" id="GO:0016779">
    <property type="term" value="F:nucleotidyltransferase activity"/>
    <property type="evidence" value="ECO:0007669"/>
    <property type="project" value="UniProtKB-KW"/>
</dbReference>
<dbReference type="GO" id="GO:0006508">
    <property type="term" value="P:proteolysis"/>
    <property type="evidence" value="ECO:0007669"/>
    <property type="project" value="InterPro"/>
</dbReference>
<feature type="non-terminal residue" evidence="5">
    <location>
        <position position="316"/>
    </location>
</feature>
<dbReference type="InterPro" id="IPR021109">
    <property type="entry name" value="Peptidase_aspartic_dom_sf"/>
</dbReference>
<dbReference type="InterPro" id="IPR043502">
    <property type="entry name" value="DNA/RNA_pol_sf"/>
</dbReference>
<dbReference type="PANTHER" id="PTHR37984:SF5">
    <property type="entry name" value="PROTEIN NYNRIN-LIKE"/>
    <property type="match status" value="1"/>
</dbReference>
<evidence type="ECO:0000313" key="6">
    <source>
        <dbReference type="Proteomes" id="UP000682733"/>
    </source>
</evidence>
<keyword evidence="1" id="KW-0808">Transferase</keyword>
<organism evidence="5 6">
    <name type="scientific">Didymodactylos carnosus</name>
    <dbReference type="NCBI Taxonomy" id="1234261"/>
    <lineage>
        <taxon>Eukaryota</taxon>
        <taxon>Metazoa</taxon>
        <taxon>Spiralia</taxon>
        <taxon>Gnathifera</taxon>
        <taxon>Rotifera</taxon>
        <taxon>Eurotatoria</taxon>
        <taxon>Bdelloidea</taxon>
        <taxon>Philodinida</taxon>
        <taxon>Philodinidae</taxon>
        <taxon>Didymodactylos</taxon>
    </lineage>
</organism>
<dbReference type="PROSITE" id="PS00141">
    <property type="entry name" value="ASP_PROTEASE"/>
    <property type="match status" value="1"/>
</dbReference>
<dbReference type="GO" id="GO:0004190">
    <property type="term" value="F:aspartic-type endopeptidase activity"/>
    <property type="evidence" value="ECO:0007669"/>
    <property type="project" value="InterPro"/>
</dbReference>
<name>A0A8S2UC43_9BILA</name>
<dbReference type="Gene3D" id="2.40.70.10">
    <property type="entry name" value="Acid Proteases"/>
    <property type="match status" value="1"/>
</dbReference>
<dbReference type="InterPro" id="IPR043128">
    <property type="entry name" value="Rev_trsase/Diguanyl_cyclase"/>
</dbReference>
<dbReference type="EMBL" id="CAJOBA010062169">
    <property type="protein sequence ID" value="CAF4336126.1"/>
    <property type="molecule type" value="Genomic_DNA"/>
</dbReference>
<proteinExistence type="predicted"/>
<dbReference type="SUPFAM" id="SSF56672">
    <property type="entry name" value="DNA/RNA polymerases"/>
    <property type="match status" value="1"/>
</dbReference>